<keyword evidence="4" id="KW-1185">Reference proteome</keyword>
<dbReference type="RefSeq" id="WP_132967912.1">
    <property type="nucleotide sequence ID" value="NZ_LEKL01000021.1"/>
</dbReference>
<dbReference type="EMBL" id="SMCP01000012">
    <property type="protein sequence ID" value="TCV84201.1"/>
    <property type="molecule type" value="Genomic_DNA"/>
</dbReference>
<organism evidence="1 3">
    <name type="scientific">Testudinibacter aquarius</name>
    <dbReference type="NCBI Taxonomy" id="1524974"/>
    <lineage>
        <taxon>Bacteria</taxon>
        <taxon>Pseudomonadati</taxon>
        <taxon>Pseudomonadota</taxon>
        <taxon>Gammaproteobacteria</taxon>
        <taxon>Pasteurellales</taxon>
        <taxon>Pasteurellaceae</taxon>
        <taxon>Testudinibacter</taxon>
    </lineage>
</organism>
<dbReference type="Proteomes" id="UP000305526">
    <property type="component" value="Unassembled WGS sequence"/>
</dbReference>
<sequence length="300" mass="35319">MSRRFSIKNKKPLFRNMKIMTVDEVTSLVDNLSIYDFPTDQDQFDALLVKPLDEFECVHLGEEGKSCRTFELSYSIETASYDVRVFTPSTRTDWKIAINFIQTLARHLNTKVVDEEGICYSADNISYNYENDILFGIKNLINPEYKGYTIFGINHPVSFSSDMVEKLKNADDRIQVFEDIFYENQYLDAYFAKQRFYQKDDDQQIIAAYTLTQQTETILPYEPAVEFSNLHFIKDEEISQWLMTLVVFEDPDDVETYSMLGELNYFDFIKQLPKNKYRHIDDKYILVDGMTKQELENLLT</sequence>
<dbReference type="AlphaFoldDB" id="A0A4R3XZ57"/>
<comment type="caution">
    <text evidence="1">The sequence shown here is derived from an EMBL/GenBank/DDBJ whole genome shotgun (WGS) entry which is preliminary data.</text>
</comment>
<dbReference type="EMBL" id="VDGV01000027">
    <property type="protein sequence ID" value="TNG92573.1"/>
    <property type="molecule type" value="Genomic_DNA"/>
</dbReference>
<dbReference type="InterPro" id="IPR025387">
    <property type="entry name" value="DUF4299"/>
</dbReference>
<evidence type="ECO:0000313" key="3">
    <source>
        <dbReference type="Proteomes" id="UP000294619"/>
    </source>
</evidence>
<evidence type="ECO:0000313" key="4">
    <source>
        <dbReference type="Proteomes" id="UP000305526"/>
    </source>
</evidence>
<dbReference type="Proteomes" id="UP000294619">
    <property type="component" value="Unassembled WGS sequence"/>
</dbReference>
<reference evidence="2 4" key="2">
    <citation type="submission" date="2019-05" db="EMBL/GenBank/DDBJ databases">
        <title>Pasteurellaceae isolates from reptiles.</title>
        <authorList>
            <person name="Bojesen A.M."/>
            <person name="Lund E."/>
        </authorList>
    </citation>
    <scope>NUCLEOTIDE SEQUENCE [LARGE SCALE GENOMIC DNA]</scope>
    <source>
        <strain evidence="2 4">ELNT2x</strain>
    </source>
</reference>
<reference evidence="1 3" key="1">
    <citation type="submission" date="2019-03" db="EMBL/GenBank/DDBJ databases">
        <title>Genomic Encyclopedia of Type Strains, Phase IV (KMG-IV): sequencing the most valuable type-strain genomes for metagenomic binning, comparative biology and taxonomic classification.</title>
        <authorList>
            <person name="Goeker M."/>
        </authorList>
    </citation>
    <scope>NUCLEOTIDE SEQUENCE [LARGE SCALE GENOMIC DNA]</scope>
    <source>
        <strain evidence="1 3">DSM 28140</strain>
    </source>
</reference>
<evidence type="ECO:0000313" key="1">
    <source>
        <dbReference type="EMBL" id="TCV84201.1"/>
    </source>
</evidence>
<protein>
    <submittedName>
        <fullName evidence="2">DUF4299 family protein</fullName>
    </submittedName>
    <submittedName>
        <fullName evidence="1">Uncharacterized protein DUF4299</fullName>
    </submittedName>
</protein>
<gene>
    <name evidence="1" type="ORF">EDC16_11232</name>
    <name evidence="2" type="ORF">FHQ21_04060</name>
</gene>
<proteinExistence type="predicted"/>
<name>A0A4R3XZ57_9PAST</name>
<evidence type="ECO:0000313" key="2">
    <source>
        <dbReference type="EMBL" id="TNG92573.1"/>
    </source>
</evidence>
<accession>A0A4R3XZ57</accession>
<dbReference type="Pfam" id="PF14132">
    <property type="entry name" value="DUF4299"/>
    <property type="match status" value="1"/>
</dbReference>